<organism evidence="1">
    <name type="scientific">Anguilla anguilla</name>
    <name type="common">European freshwater eel</name>
    <name type="synonym">Muraena anguilla</name>
    <dbReference type="NCBI Taxonomy" id="7936"/>
    <lineage>
        <taxon>Eukaryota</taxon>
        <taxon>Metazoa</taxon>
        <taxon>Chordata</taxon>
        <taxon>Craniata</taxon>
        <taxon>Vertebrata</taxon>
        <taxon>Euteleostomi</taxon>
        <taxon>Actinopterygii</taxon>
        <taxon>Neopterygii</taxon>
        <taxon>Teleostei</taxon>
        <taxon>Anguilliformes</taxon>
        <taxon>Anguillidae</taxon>
        <taxon>Anguilla</taxon>
    </lineage>
</organism>
<sequence>MCPTHGARWNIFTSATFGKTVRNVIRKCWESIFGVYL</sequence>
<evidence type="ECO:0000313" key="1">
    <source>
        <dbReference type="EMBL" id="JAH86392.1"/>
    </source>
</evidence>
<dbReference type="AlphaFoldDB" id="A0A0E9W7R1"/>
<reference evidence="1" key="1">
    <citation type="submission" date="2014-11" db="EMBL/GenBank/DDBJ databases">
        <authorList>
            <person name="Amaro Gonzalez C."/>
        </authorList>
    </citation>
    <scope>NUCLEOTIDE SEQUENCE</scope>
</reference>
<proteinExistence type="predicted"/>
<protein>
    <submittedName>
        <fullName evidence="1">Uncharacterized protein</fullName>
    </submittedName>
</protein>
<reference evidence="1" key="2">
    <citation type="journal article" date="2015" name="Fish Shellfish Immunol.">
        <title>Early steps in the European eel (Anguilla anguilla)-Vibrio vulnificus interaction in the gills: Role of the RtxA13 toxin.</title>
        <authorList>
            <person name="Callol A."/>
            <person name="Pajuelo D."/>
            <person name="Ebbesson L."/>
            <person name="Teles M."/>
            <person name="MacKenzie S."/>
            <person name="Amaro C."/>
        </authorList>
    </citation>
    <scope>NUCLEOTIDE SEQUENCE</scope>
</reference>
<dbReference type="EMBL" id="GBXM01022185">
    <property type="protein sequence ID" value="JAH86392.1"/>
    <property type="molecule type" value="Transcribed_RNA"/>
</dbReference>
<name>A0A0E9W7R1_ANGAN</name>
<accession>A0A0E9W7R1</accession>